<keyword evidence="2" id="KW-1003">Cell membrane</keyword>
<dbReference type="CDD" id="cd06853">
    <property type="entry name" value="GT_WecA_like"/>
    <property type="match status" value="1"/>
</dbReference>
<dbReference type="GO" id="GO:0016780">
    <property type="term" value="F:phosphotransferase activity, for other substituted phosphate groups"/>
    <property type="evidence" value="ECO:0007669"/>
    <property type="project" value="InterPro"/>
</dbReference>
<evidence type="ECO:0000256" key="1">
    <source>
        <dbReference type="ARBA" id="ARBA00004651"/>
    </source>
</evidence>
<dbReference type="EMBL" id="VUNQ01000002">
    <property type="protein sequence ID" value="MSU00173.1"/>
    <property type="molecule type" value="Genomic_DNA"/>
</dbReference>
<dbReference type="GO" id="GO:0044038">
    <property type="term" value="P:cell wall macromolecule biosynthetic process"/>
    <property type="evidence" value="ECO:0007669"/>
    <property type="project" value="TreeGrafter"/>
</dbReference>
<name>A0A6N7XRY7_9FIRM</name>
<gene>
    <name evidence="9" type="ORF">FYJ83_01660</name>
</gene>
<evidence type="ECO:0000256" key="7">
    <source>
        <dbReference type="PIRSR" id="PIRSR600715-1"/>
    </source>
</evidence>
<organism evidence="9 10">
    <name type="scientific">Tissierella pigra</name>
    <dbReference type="NCBI Taxonomy" id="2607614"/>
    <lineage>
        <taxon>Bacteria</taxon>
        <taxon>Bacillati</taxon>
        <taxon>Bacillota</taxon>
        <taxon>Tissierellia</taxon>
        <taxon>Tissierellales</taxon>
        <taxon>Tissierellaceae</taxon>
        <taxon>Tissierella</taxon>
    </lineage>
</organism>
<feature type="transmembrane region" description="Helical" evidence="8">
    <location>
        <begin position="158"/>
        <end position="176"/>
    </location>
</feature>
<feature type="transmembrane region" description="Helical" evidence="8">
    <location>
        <begin position="100"/>
        <end position="117"/>
    </location>
</feature>
<protein>
    <submittedName>
        <fullName evidence="9">Undecaprenyl/decaprenyl-phosphate alpha-N-acetylglucosaminyl 1-phosphate transferase</fullName>
    </submittedName>
</protein>
<dbReference type="GO" id="GO:0005886">
    <property type="term" value="C:plasma membrane"/>
    <property type="evidence" value="ECO:0007669"/>
    <property type="project" value="UniProtKB-SubCell"/>
</dbReference>
<keyword evidence="7" id="KW-0479">Metal-binding</keyword>
<keyword evidence="3 9" id="KW-0808">Transferase</keyword>
<feature type="transmembrane region" description="Helical" evidence="8">
    <location>
        <begin position="129"/>
        <end position="146"/>
    </location>
</feature>
<evidence type="ECO:0000256" key="4">
    <source>
        <dbReference type="ARBA" id="ARBA00022692"/>
    </source>
</evidence>
<sequence length="341" mass="36762">MGSFIAPFFLALLISFISTPLVRKLAFKIGAVDVPKDDRRVHKEPMPLIGGLAIFFSVVLVSIIFLPLNREMVSLLIGGTIIVISGIIDDLRELNPKAKFIFQIIAGLVIIYGGIKVDFVTNPFTRNSSLIYLHWLSIPITLFWIVGITNTLNFIDGLDGLSAGVAMISSITLMVVAGKFGYTSIIILSAAIAGACLGFLPFNFNPAKIFMGDTGALFLGFMLAAITIEGVMKSVATIAIVAPILILSVPIFDTTFAIFRRLLNGQSISSADKGHLHHRLLNKGYSQRKSVLILYAMSAGFGVFAIIVSRANTRQAVFASIGLLLASVLVAIKLGIFEKRG</sequence>
<keyword evidence="6 8" id="KW-0472">Membrane</keyword>
<dbReference type="RefSeq" id="WP_154438457.1">
    <property type="nucleotide sequence ID" value="NZ_JAHLPJ010000001.1"/>
</dbReference>
<feature type="transmembrane region" description="Helical" evidence="8">
    <location>
        <begin position="182"/>
        <end position="202"/>
    </location>
</feature>
<dbReference type="InterPro" id="IPR000715">
    <property type="entry name" value="Glycosyl_transferase_4"/>
</dbReference>
<reference evidence="9 10" key="1">
    <citation type="submission" date="2019-09" db="EMBL/GenBank/DDBJ databases">
        <title>In-depth cultivation of the pig gut microbiome towards novel bacterial diversity and tailored functional studies.</title>
        <authorList>
            <person name="Wylensek D."/>
            <person name="Hitch T.C.A."/>
            <person name="Clavel T."/>
        </authorList>
    </citation>
    <scope>NUCLEOTIDE SEQUENCE [LARGE SCALE GENOMIC DNA]</scope>
    <source>
        <strain evidence="9 10">WCA3-693-APC-4?</strain>
    </source>
</reference>
<keyword evidence="10" id="KW-1185">Reference proteome</keyword>
<dbReference type="GO" id="GO:0071555">
    <property type="term" value="P:cell wall organization"/>
    <property type="evidence" value="ECO:0007669"/>
    <property type="project" value="TreeGrafter"/>
</dbReference>
<dbReference type="AlphaFoldDB" id="A0A6N7XRY7"/>
<keyword evidence="5 8" id="KW-1133">Transmembrane helix</keyword>
<feature type="binding site" evidence="7">
    <location>
        <position position="213"/>
    </location>
    <ligand>
        <name>Mg(2+)</name>
        <dbReference type="ChEBI" id="CHEBI:18420"/>
    </ligand>
</feature>
<evidence type="ECO:0000256" key="8">
    <source>
        <dbReference type="SAM" id="Phobius"/>
    </source>
</evidence>
<dbReference type="Pfam" id="PF00953">
    <property type="entry name" value="Glycos_transf_4"/>
    <property type="match status" value="1"/>
</dbReference>
<feature type="binding site" evidence="7">
    <location>
        <position position="153"/>
    </location>
    <ligand>
        <name>Mg(2+)</name>
        <dbReference type="ChEBI" id="CHEBI:18420"/>
    </ligand>
</feature>
<proteinExistence type="predicted"/>
<dbReference type="PROSITE" id="PS01348">
    <property type="entry name" value="MRAY_2"/>
    <property type="match status" value="1"/>
</dbReference>
<dbReference type="GO" id="GO:0009103">
    <property type="term" value="P:lipopolysaccharide biosynthetic process"/>
    <property type="evidence" value="ECO:0007669"/>
    <property type="project" value="TreeGrafter"/>
</dbReference>
<feature type="transmembrane region" description="Helical" evidence="8">
    <location>
        <begin position="6"/>
        <end position="26"/>
    </location>
</feature>
<dbReference type="PANTHER" id="PTHR22926:SF3">
    <property type="entry name" value="UNDECAPRENYL-PHOSPHATE ALPHA-N-ACETYLGLUCOSAMINYL 1-PHOSPHATE TRANSFERASE"/>
    <property type="match status" value="1"/>
</dbReference>
<feature type="transmembrane region" description="Helical" evidence="8">
    <location>
        <begin position="317"/>
        <end position="336"/>
    </location>
</feature>
<feature type="transmembrane region" description="Helical" evidence="8">
    <location>
        <begin position="292"/>
        <end position="311"/>
    </location>
</feature>
<keyword evidence="7" id="KW-0460">Magnesium</keyword>
<evidence type="ECO:0000256" key="2">
    <source>
        <dbReference type="ARBA" id="ARBA00022475"/>
    </source>
</evidence>
<dbReference type="GO" id="GO:0046872">
    <property type="term" value="F:metal ion binding"/>
    <property type="evidence" value="ECO:0007669"/>
    <property type="project" value="UniProtKB-KW"/>
</dbReference>
<feature type="transmembrane region" description="Helical" evidence="8">
    <location>
        <begin position="209"/>
        <end position="228"/>
    </location>
</feature>
<comment type="caution">
    <text evidence="9">The sequence shown here is derived from an EMBL/GenBank/DDBJ whole genome shotgun (WGS) entry which is preliminary data.</text>
</comment>
<dbReference type="InterPro" id="IPR018480">
    <property type="entry name" value="PNAcMuramoyl-5peptid_Trfase_CS"/>
</dbReference>
<comment type="cofactor">
    <cofactor evidence="7">
        <name>Mg(2+)</name>
        <dbReference type="ChEBI" id="CHEBI:18420"/>
    </cofactor>
</comment>
<evidence type="ECO:0000313" key="10">
    <source>
        <dbReference type="Proteomes" id="UP000469523"/>
    </source>
</evidence>
<evidence type="ECO:0000313" key="9">
    <source>
        <dbReference type="EMBL" id="MSU00173.1"/>
    </source>
</evidence>
<keyword evidence="4 8" id="KW-0812">Transmembrane</keyword>
<evidence type="ECO:0000256" key="3">
    <source>
        <dbReference type="ARBA" id="ARBA00022679"/>
    </source>
</evidence>
<evidence type="ECO:0000256" key="6">
    <source>
        <dbReference type="ARBA" id="ARBA00023136"/>
    </source>
</evidence>
<dbReference type="PANTHER" id="PTHR22926">
    <property type="entry name" value="PHOSPHO-N-ACETYLMURAMOYL-PENTAPEPTIDE-TRANSFERASE"/>
    <property type="match status" value="1"/>
</dbReference>
<feature type="transmembrane region" description="Helical" evidence="8">
    <location>
        <begin position="234"/>
        <end position="259"/>
    </location>
</feature>
<comment type="subcellular location">
    <subcellularLocation>
        <location evidence="1">Cell membrane</location>
        <topology evidence="1">Multi-pass membrane protein</topology>
    </subcellularLocation>
</comment>
<feature type="transmembrane region" description="Helical" evidence="8">
    <location>
        <begin position="72"/>
        <end position="88"/>
    </location>
</feature>
<dbReference type="Proteomes" id="UP000469523">
    <property type="component" value="Unassembled WGS sequence"/>
</dbReference>
<accession>A0A6N7XRY7</accession>
<evidence type="ECO:0000256" key="5">
    <source>
        <dbReference type="ARBA" id="ARBA00022989"/>
    </source>
</evidence>
<feature type="transmembrane region" description="Helical" evidence="8">
    <location>
        <begin position="47"/>
        <end position="66"/>
    </location>
</feature>